<dbReference type="AlphaFoldDB" id="A0A2I0B4B3"/>
<dbReference type="Proteomes" id="UP000236161">
    <property type="component" value="Unassembled WGS sequence"/>
</dbReference>
<feature type="domain" description="MULE transposase" evidence="1">
    <location>
        <begin position="91"/>
        <end position="187"/>
    </location>
</feature>
<dbReference type="InterPro" id="IPR052579">
    <property type="entry name" value="Zinc_finger_SWIM"/>
</dbReference>
<dbReference type="Pfam" id="PF10551">
    <property type="entry name" value="MULE"/>
    <property type="match status" value="1"/>
</dbReference>
<gene>
    <name evidence="2" type="primary">FRS5</name>
    <name evidence="2" type="ORF">AXF42_Ash012220</name>
</gene>
<dbReference type="PANTHER" id="PTHR31569">
    <property type="entry name" value="SWIM-TYPE DOMAIN-CONTAINING PROTEIN"/>
    <property type="match status" value="1"/>
</dbReference>
<name>A0A2I0B4B3_9ASPA</name>
<dbReference type="EMBL" id="KZ451916">
    <property type="protein sequence ID" value="PKA62633.1"/>
    <property type="molecule type" value="Genomic_DNA"/>
</dbReference>
<accession>A0A2I0B4B3</accession>
<evidence type="ECO:0000313" key="3">
    <source>
        <dbReference type="Proteomes" id="UP000236161"/>
    </source>
</evidence>
<proteinExistence type="predicted"/>
<keyword evidence="3" id="KW-1185">Reference proteome</keyword>
<dbReference type="InterPro" id="IPR018289">
    <property type="entry name" value="MULE_transposase_dom"/>
</dbReference>
<dbReference type="PANTHER" id="PTHR31569:SF4">
    <property type="entry name" value="SWIM-TYPE DOMAIN-CONTAINING PROTEIN"/>
    <property type="match status" value="1"/>
</dbReference>
<protein>
    <submittedName>
        <fullName evidence="2">Protein FAR1-like sequence 5</fullName>
    </submittedName>
</protein>
<evidence type="ECO:0000259" key="1">
    <source>
        <dbReference type="Pfam" id="PF10551"/>
    </source>
</evidence>
<evidence type="ECO:0000313" key="2">
    <source>
        <dbReference type="EMBL" id="PKA62633.1"/>
    </source>
</evidence>
<sequence length="241" mass="28247">MANSTAPREILSILKQRDPANTTRIKSIYKAILINKSAKREGINQVQYVLEQLIKKNYLHDYCTNPDSNEITDILWVHPKSLALSVNFPSVLIIDAIYKTNEYRSPLLEIVGITSTMRIYSFMFAYLSNEREEQLTWALGTLKKWMLEKGASLPSIFVSDRDMALINAIETYFPMARHILCIWHINQCIMKKCRPMLGLEWNRFNASWHSLINSSTQWSYHQKWEVICEEYRRFQGALNYL</sequence>
<dbReference type="STRING" id="1088818.A0A2I0B4B3"/>
<dbReference type="OrthoDB" id="2422440at2759"/>
<reference evidence="2 3" key="1">
    <citation type="journal article" date="2017" name="Nature">
        <title>The Apostasia genome and the evolution of orchids.</title>
        <authorList>
            <person name="Zhang G.Q."/>
            <person name="Liu K.W."/>
            <person name="Li Z."/>
            <person name="Lohaus R."/>
            <person name="Hsiao Y.Y."/>
            <person name="Niu S.C."/>
            <person name="Wang J.Y."/>
            <person name="Lin Y.C."/>
            <person name="Xu Q."/>
            <person name="Chen L.J."/>
            <person name="Yoshida K."/>
            <person name="Fujiwara S."/>
            <person name="Wang Z.W."/>
            <person name="Zhang Y.Q."/>
            <person name="Mitsuda N."/>
            <person name="Wang M."/>
            <person name="Liu G.H."/>
            <person name="Pecoraro L."/>
            <person name="Huang H.X."/>
            <person name="Xiao X.J."/>
            <person name="Lin M."/>
            <person name="Wu X.Y."/>
            <person name="Wu W.L."/>
            <person name="Chen Y.Y."/>
            <person name="Chang S.B."/>
            <person name="Sakamoto S."/>
            <person name="Ohme-Takagi M."/>
            <person name="Yagi M."/>
            <person name="Zeng S.J."/>
            <person name="Shen C.Y."/>
            <person name="Yeh C.M."/>
            <person name="Luo Y.B."/>
            <person name="Tsai W.C."/>
            <person name="Van de Peer Y."/>
            <person name="Liu Z.J."/>
        </authorList>
    </citation>
    <scope>NUCLEOTIDE SEQUENCE [LARGE SCALE GENOMIC DNA]</scope>
    <source>
        <strain evidence="3">cv. Shenzhen</strain>
        <tissue evidence="2">Stem</tissue>
    </source>
</reference>
<organism evidence="2 3">
    <name type="scientific">Apostasia shenzhenica</name>
    <dbReference type="NCBI Taxonomy" id="1088818"/>
    <lineage>
        <taxon>Eukaryota</taxon>
        <taxon>Viridiplantae</taxon>
        <taxon>Streptophyta</taxon>
        <taxon>Embryophyta</taxon>
        <taxon>Tracheophyta</taxon>
        <taxon>Spermatophyta</taxon>
        <taxon>Magnoliopsida</taxon>
        <taxon>Liliopsida</taxon>
        <taxon>Asparagales</taxon>
        <taxon>Orchidaceae</taxon>
        <taxon>Apostasioideae</taxon>
        <taxon>Apostasia</taxon>
    </lineage>
</organism>